<dbReference type="EMBL" id="BSTK01000019">
    <property type="protein sequence ID" value="GLY91339.1"/>
    <property type="molecule type" value="Genomic_DNA"/>
</dbReference>
<dbReference type="Proteomes" id="UP001165074">
    <property type="component" value="Unassembled WGS sequence"/>
</dbReference>
<organism evidence="2 3">
    <name type="scientific">Actinoallomurus iriomotensis</name>
    <dbReference type="NCBI Taxonomy" id="478107"/>
    <lineage>
        <taxon>Bacteria</taxon>
        <taxon>Bacillati</taxon>
        <taxon>Actinomycetota</taxon>
        <taxon>Actinomycetes</taxon>
        <taxon>Streptosporangiales</taxon>
        <taxon>Thermomonosporaceae</taxon>
        <taxon>Actinoallomurus</taxon>
    </lineage>
</organism>
<evidence type="ECO:0000313" key="2">
    <source>
        <dbReference type="EMBL" id="GLY91339.1"/>
    </source>
</evidence>
<feature type="region of interest" description="Disordered" evidence="1">
    <location>
        <begin position="31"/>
        <end position="55"/>
    </location>
</feature>
<protein>
    <submittedName>
        <fullName evidence="2">Uncharacterized protein</fullName>
    </submittedName>
</protein>
<gene>
    <name evidence="2" type="ORF">Airi02_092680</name>
</gene>
<feature type="compositionally biased region" description="Low complexity" evidence="1">
    <location>
        <begin position="39"/>
        <end position="55"/>
    </location>
</feature>
<evidence type="ECO:0000256" key="1">
    <source>
        <dbReference type="SAM" id="MobiDB-lite"/>
    </source>
</evidence>
<keyword evidence="3" id="KW-1185">Reference proteome</keyword>
<accession>A0A9W6SCG4</accession>
<proteinExistence type="predicted"/>
<reference evidence="2" key="1">
    <citation type="submission" date="2023-03" db="EMBL/GenBank/DDBJ databases">
        <title>Actinoallomurus iriomotensis NBRC 103684.</title>
        <authorList>
            <person name="Ichikawa N."/>
            <person name="Sato H."/>
            <person name="Tonouchi N."/>
        </authorList>
    </citation>
    <scope>NUCLEOTIDE SEQUENCE</scope>
    <source>
        <strain evidence="2">NBRC 103684</strain>
    </source>
</reference>
<sequence>MSVYLHSAVSASTWYYGGGDAGVAMALESTNGDGRRTAGRPTGTTVGTGAHAARP</sequence>
<dbReference type="AlphaFoldDB" id="A0A9W6SCG4"/>
<name>A0A9W6SCG4_9ACTN</name>
<evidence type="ECO:0000313" key="3">
    <source>
        <dbReference type="Proteomes" id="UP001165074"/>
    </source>
</evidence>
<comment type="caution">
    <text evidence="2">The sequence shown here is derived from an EMBL/GenBank/DDBJ whole genome shotgun (WGS) entry which is preliminary data.</text>
</comment>
<dbReference type="RefSeq" id="WP_285582870.1">
    <property type="nucleotide sequence ID" value="NZ_BSTK01000019.1"/>
</dbReference>